<dbReference type="GO" id="GO:0016020">
    <property type="term" value="C:membrane"/>
    <property type="evidence" value="ECO:0007669"/>
    <property type="project" value="UniProtKB-SubCell"/>
</dbReference>
<comment type="subcellular location">
    <subcellularLocation>
        <location evidence="1">Membrane</location>
        <topology evidence="1">Multi-pass membrane protein</topology>
    </subcellularLocation>
</comment>
<evidence type="ECO:0000256" key="1">
    <source>
        <dbReference type="ARBA" id="ARBA00004141"/>
    </source>
</evidence>
<dbReference type="PANTHER" id="PTHR43077:SF10">
    <property type="entry name" value="TRANSPORT PERMEASE PROTEIN"/>
    <property type="match status" value="1"/>
</dbReference>
<feature type="domain" description="ABC-2 type transporter transmembrane" evidence="6">
    <location>
        <begin position="449"/>
        <end position="662"/>
    </location>
</feature>
<dbReference type="OrthoDB" id="9811483at2"/>
<name>A0A2V5IQU2_9MICC</name>
<sequence>MTVFRLALSELKRMTGGILPKLTIVAMVMVPLLYGAVYLYANWDPYGNLDQLQAAVVVQDQGAVTKDGKKLQVGEDVAQTLIDGHKFDWQRVDTPEEASDGVRSGEFAFALTIPADFSANLASPENFDAATQAMMSVTTSDANNYLLTSIVDKVATQVHESVSQQVGEQTANSLLTGYGTIHAQLVKAADGAQQLADGAGTLNDGVGTLQNGTGELLTGTNSLVSGQTELLTGTRSLQSGAASLDKGLGQLESQTTTLPDSTQQLSDGAAAVAAGTATLNSQVQEAIKSAENLDTAVTTRISDKLGALAADGTITPEQAKAIGASLAADAANSSPQITDLKSKLAADAADVQKLADGAAAVASGAKTLASSTPALTSAIMQAHAGAGQLATGAETLAEGQSSALDGANQLAAGAGQLDSGAADLKAGSSKLFTGATELSTQLHNGAGSVPNPNDKDKQNAAGVIANPIRVDSISQAQAANYGSGLAPFFLVLALWIGAFMLVQVMRPLTVRALASNAPAWKIAVGGWLPFATVATVQAVVLYAVVHFGLGLEPSHPWLTLGLLLLASMAFTALIQGIVALMGTPGKFVVLILLVLQLVSSGGTFPWQTTPAPLHIMHQILPMGHVVEGMRHLVYGADLAPLVPIVLGLLGYLLLGLVFAWAAVAKKKTWTLKTLMPEIES</sequence>
<evidence type="ECO:0000313" key="7">
    <source>
        <dbReference type="EMBL" id="PYI38909.1"/>
    </source>
</evidence>
<evidence type="ECO:0000256" key="5">
    <source>
        <dbReference type="SAM" id="Phobius"/>
    </source>
</evidence>
<comment type="caution">
    <text evidence="7">The sequence shown here is derived from an EMBL/GenBank/DDBJ whole genome shotgun (WGS) entry which is preliminary data.</text>
</comment>
<evidence type="ECO:0000256" key="3">
    <source>
        <dbReference type="ARBA" id="ARBA00022989"/>
    </source>
</evidence>
<protein>
    <submittedName>
        <fullName evidence="7">ABC transporter</fullName>
    </submittedName>
</protein>
<dbReference type="InterPro" id="IPR051328">
    <property type="entry name" value="T7SS_ABC-Transporter"/>
</dbReference>
<feature type="transmembrane region" description="Helical" evidence="5">
    <location>
        <begin position="21"/>
        <end position="41"/>
    </location>
</feature>
<dbReference type="GO" id="GO:0140359">
    <property type="term" value="F:ABC-type transporter activity"/>
    <property type="evidence" value="ECO:0007669"/>
    <property type="project" value="InterPro"/>
</dbReference>
<organism evidence="7 8">
    <name type="scientific">Arthrobacter psychrolactophilus</name>
    <dbReference type="NCBI Taxonomy" id="92442"/>
    <lineage>
        <taxon>Bacteria</taxon>
        <taxon>Bacillati</taxon>
        <taxon>Actinomycetota</taxon>
        <taxon>Actinomycetes</taxon>
        <taxon>Micrococcales</taxon>
        <taxon>Micrococcaceae</taxon>
        <taxon>Arthrobacter</taxon>
    </lineage>
</organism>
<reference evidence="7 8" key="1">
    <citation type="submission" date="2018-05" db="EMBL/GenBank/DDBJ databases">
        <title>Genetic diversity of glacier-inhabiting Cryobacterium bacteria in China and description of Cryobacterium mengkeensis sp. nov. and Arthrobacter glacialis sp. nov.</title>
        <authorList>
            <person name="Liu Q."/>
            <person name="Xin Y.-H."/>
        </authorList>
    </citation>
    <scope>NUCLEOTIDE SEQUENCE [LARGE SCALE GENOMIC DNA]</scope>
    <source>
        <strain evidence="7 8">B7</strain>
    </source>
</reference>
<dbReference type="NCBIfam" id="TIGR03062">
    <property type="entry name" value="pip_yhgE_Cterm"/>
    <property type="match status" value="1"/>
</dbReference>
<feature type="transmembrane region" description="Helical" evidence="5">
    <location>
        <begin position="522"/>
        <end position="545"/>
    </location>
</feature>
<proteinExistence type="predicted"/>
<accession>A0A2V5IQU2</accession>
<dbReference type="RefSeq" id="WP_110484472.1">
    <property type="nucleotide sequence ID" value="NZ_QJVC01000004.1"/>
</dbReference>
<dbReference type="NCBIfam" id="TIGR03057">
    <property type="entry name" value="xxxLxxG_by_4"/>
    <property type="match status" value="4"/>
</dbReference>
<keyword evidence="2 5" id="KW-0812">Transmembrane</keyword>
<dbReference type="AlphaFoldDB" id="A0A2V5IQU2"/>
<dbReference type="PANTHER" id="PTHR43077">
    <property type="entry name" value="TRANSPORT PERMEASE YVFS-RELATED"/>
    <property type="match status" value="1"/>
</dbReference>
<dbReference type="Pfam" id="PF12698">
    <property type="entry name" value="ABC2_membrane_3"/>
    <property type="match status" value="2"/>
</dbReference>
<keyword evidence="8" id="KW-1185">Reference proteome</keyword>
<dbReference type="Gene3D" id="1.10.287.950">
    <property type="entry name" value="Methyl-accepting chemotaxis protein"/>
    <property type="match status" value="1"/>
</dbReference>
<evidence type="ECO:0000256" key="2">
    <source>
        <dbReference type="ARBA" id="ARBA00022692"/>
    </source>
</evidence>
<dbReference type="InterPro" id="IPR013525">
    <property type="entry name" value="ABC2_TM"/>
</dbReference>
<dbReference type="NCBIfam" id="TIGR03061">
    <property type="entry name" value="pip_yhgE_Nterm"/>
    <property type="match status" value="1"/>
</dbReference>
<feature type="domain" description="ABC-2 type transporter transmembrane" evidence="6">
    <location>
        <begin position="22"/>
        <end position="153"/>
    </location>
</feature>
<dbReference type="EMBL" id="QJVC01000004">
    <property type="protein sequence ID" value="PYI38909.1"/>
    <property type="molecule type" value="Genomic_DNA"/>
</dbReference>
<feature type="transmembrane region" description="Helical" evidence="5">
    <location>
        <begin position="557"/>
        <end position="580"/>
    </location>
</feature>
<evidence type="ECO:0000313" key="8">
    <source>
        <dbReference type="Proteomes" id="UP000247980"/>
    </source>
</evidence>
<dbReference type="Gene3D" id="3.40.1710.10">
    <property type="entry name" value="abc type-2 transporter like domain"/>
    <property type="match status" value="1"/>
</dbReference>
<keyword evidence="3 5" id="KW-1133">Transmembrane helix</keyword>
<dbReference type="InterPro" id="IPR017500">
    <property type="entry name" value="Phage_infect_YhgE_N"/>
</dbReference>
<dbReference type="Proteomes" id="UP000247980">
    <property type="component" value="Unassembled WGS sequence"/>
</dbReference>
<gene>
    <name evidence="7" type="ORF">CVS30_06200</name>
</gene>
<evidence type="ECO:0000259" key="6">
    <source>
        <dbReference type="Pfam" id="PF12698"/>
    </source>
</evidence>
<keyword evidence="4 5" id="KW-0472">Membrane</keyword>
<dbReference type="InterPro" id="IPR017501">
    <property type="entry name" value="Phage_infect_YhgE_C"/>
</dbReference>
<evidence type="ECO:0000256" key="4">
    <source>
        <dbReference type="ARBA" id="ARBA00023136"/>
    </source>
</evidence>
<feature type="transmembrane region" description="Helical" evidence="5">
    <location>
        <begin position="481"/>
        <end position="502"/>
    </location>
</feature>
<feature type="transmembrane region" description="Helical" evidence="5">
    <location>
        <begin position="641"/>
        <end position="663"/>
    </location>
</feature>
<feature type="transmembrane region" description="Helical" evidence="5">
    <location>
        <begin position="587"/>
        <end position="606"/>
    </location>
</feature>
<dbReference type="InterPro" id="IPR023908">
    <property type="entry name" value="xxxLxxG_rpt"/>
</dbReference>